<evidence type="ECO:0000313" key="1">
    <source>
        <dbReference type="EMBL" id="VEL24802.1"/>
    </source>
</evidence>
<proteinExistence type="predicted"/>
<gene>
    <name evidence="1" type="ORF">PXEA_LOCUS18242</name>
</gene>
<evidence type="ECO:0000313" key="2">
    <source>
        <dbReference type="Proteomes" id="UP000784294"/>
    </source>
</evidence>
<comment type="caution">
    <text evidence="1">The sequence shown here is derived from an EMBL/GenBank/DDBJ whole genome shotgun (WGS) entry which is preliminary data.</text>
</comment>
<dbReference type="Proteomes" id="UP000784294">
    <property type="component" value="Unassembled WGS sequence"/>
</dbReference>
<name>A0A448X096_9PLAT</name>
<reference evidence="1" key="1">
    <citation type="submission" date="2018-11" db="EMBL/GenBank/DDBJ databases">
        <authorList>
            <consortium name="Pathogen Informatics"/>
        </authorList>
    </citation>
    <scope>NUCLEOTIDE SEQUENCE</scope>
</reference>
<protein>
    <submittedName>
        <fullName evidence="1">Uncharacterized protein</fullName>
    </submittedName>
</protein>
<dbReference type="EMBL" id="CAAALY010069763">
    <property type="protein sequence ID" value="VEL24802.1"/>
    <property type="molecule type" value="Genomic_DNA"/>
</dbReference>
<accession>A0A448X096</accession>
<dbReference type="AlphaFoldDB" id="A0A448X096"/>
<keyword evidence="2" id="KW-1185">Reference proteome</keyword>
<sequence>MAIKGIVKSTHFILFCQCLPNNNGIVYGSYPNSPHYTNSLKLHNVDPVLCSTILNSPLKSQILPTPCIPFYAASFLASGSSPPPILIHRNCRPTGFSAHLTKACLQSEADP</sequence>
<organism evidence="1 2">
    <name type="scientific">Protopolystoma xenopodis</name>
    <dbReference type="NCBI Taxonomy" id="117903"/>
    <lineage>
        <taxon>Eukaryota</taxon>
        <taxon>Metazoa</taxon>
        <taxon>Spiralia</taxon>
        <taxon>Lophotrochozoa</taxon>
        <taxon>Platyhelminthes</taxon>
        <taxon>Monogenea</taxon>
        <taxon>Polyopisthocotylea</taxon>
        <taxon>Polystomatidea</taxon>
        <taxon>Polystomatidae</taxon>
        <taxon>Protopolystoma</taxon>
    </lineage>
</organism>